<keyword evidence="3" id="KW-1185">Reference proteome</keyword>
<organism evidence="2 3">
    <name type="scientific">Roseofilum casamattae BLCC-M143</name>
    <dbReference type="NCBI Taxonomy" id="3022442"/>
    <lineage>
        <taxon>Bacteria</taxon>
        <taxon>Bacillati</taxon>
        <taxon>Cyanobacteriota</taxon>
        <taxon>Cyanophyceae</taxon>
        <taxon>Desertifilales</taxon>
        <taxon>Desertifilaceae</taxon>
        <taxon>Roseofilum</taxon>
        <taxon>Roseofilum casamattae</taxon>
    </lineage>
</organism>
<evidence type="ECO:0000313" key="2">
    <source>
        <dbReference type="EMBL" id="MDJ1184929.1"/>
    </source>
</evidence>
<dbReference type="RefSeq" id="WP_283759586.1">
    <property type="nucleotide sequence ID" value="NZ_JAQOSQ010000022.1"/>
</dbReference>
<dbReference type="PANTHER" id="PTHR28243">
    <property type="entry name" value="AGL049CP"/>
    <property type="match status" value="1"/>
</dbReference>
<dbReference type="Gene3D" id="2.30.110.10">
    <property type="entry name" value="Electron Transport, Fmn-binding Protein, Chain A"/>
    <property type="match status" value="1"/>
</dbReference>
<proteinExistence type="predicted"/>
<dbReference type="Pfam" id="PF12766">
    <property type="entry name" value="Pyridox_oxase_2"/>
    <property type="match status" value="1"/>
</dbReference>
<dbReference type="NCBIfam" id="TIGR04026">
    <property type="entry name" value="PPOX_FMN_cyano"/>
    <property type="match status" value="1"/>
</dbReference>
<dbReference type="PANTHER" id="PTHR28243:SF1">
    <property type="entry name" value="PYRIDOXAMINE 5'-PHOSPHATE OXIDASE ALR4036 FAMILY FMN-BINDING DOMAIN-CONTAINING PROTEIN"/>
    <property type="match status" value="1"/>
</dbReference>
<dbReference type="InterPro" id="IPR024015">
    <property type="entry name" value="Pyridox_Oxase_FMN-dep_Alr4036"/>
</dbReference>
<dbReference type="SUPFAM" id="SSF50475">
    <property type="entry name" value="FMN-binding split barrel"/>
    <property type="match status" value="1"/>
</dbReference>
<dbReference type="EMBL" id="JAQOSQ010000022">
    <property type="protein sequence ID" value="MDJ1184929.1"/>
    <property type="molecule type" value="Genomic_DNA"/>
</dbReference>
<reference evidence="2 3" key="1">
    <citation type="submission" date="2023-01" db="EMBL/GenBank/DDBJ databases">
        <title>Novel diversity within Roseofilum (Cyanobacteria; Desertifilaceae) from marine benthic mats with descriptions of four novel species.</title>
        <authorList>
            <person name="Wang Y."/>
            <person name="Berthold D.E."/>
            <person name="Hu J."/>
            <person name="Lefler F.W."/>
            <person name="Laughinghouse H.D. IV."/>
        </authorList>
    </citation>
    <scope>NUCLEOTIDE SEQUENCE [LARGE SCALE GENOMIC DNA]</scope>
    <source>
        <strain evidence="2 3">BLCC-M143</strain>
    </source>
</reference>
<evidence type="ECO:0000313" key="3">
    <source>
        <dbReference type="Proteomes" id="UP001232992"/>
    </source>
</evidence>
<sequence>MDNLPSWRSQLSLALENNKTRPESSYFQLATIRPDGRPANRSLVFRGFVPNSDRLKIATDGRSAKIADLRHCPNVEVCWYFSLTREQFRISGSIAIVTEDNSNPAWQQERIQLWQNLSAASRQQFARPECGALRSPDWEFDRDAPDPDYPLPHFYLLLLEPKEVERLDLQLNPPPRDRYLWQPGGSWTHQSVNP</sequence>
<accession>A0ABT7C0F5</accession>
<comment type="caution">
    <text evidence="2">The sequence shown here is derived from an EMBL/GenBank/DDBJ whole genome shotgun (WGS) entry which is preliminary data.</text>
</comment>
<dbReference type="Proteomes" id="UP001232992">
    <property type="component" value="Unassembled WGS sequence"/>
</dbReference>
<dbReference type="InterPro" id="IPR012349">
    <property type="entry name" value="Split_barrel_FMN-bd"/>
</dbReference>
<evidence type="ECO:0000259" key="1">
    <source>
        <dbReference type="Pfam" id="PF12766"/>
    </source>
</evidence>
<protein>
    <submittedName>
        <fullName evidence="2">Pyridoxamine 5'-phosphate oxidase family protein</fullName>
    </submittedName>
</protein>
<dbReference type="InterPro" id="IPR024624">
    <property type="entry name" value="Pyridox_Oxase_Alr4036_FMN-bd"/>
</dbReference>
<feature type="domain" description="Pyridoxamine 5'-phosphate oxidase Alr4036 family FMN-binding" evidence="1">
    <location>
        <begin position="5"/>
        <end position="97"/>
    </location>
</feature>
<name>A0ABT7C0F5_9CYAN</name>
<gene>
    <name evidence="2" type="ORF">PMH09_17205</name>
</gene>